<evidence type="ECO:0000256" key="5">
    <source>
        <dbReference type="SAM" id="Coils"/>
    </source>
</evidence>
<evidence type="ECO:0000256" key="7">
    <source>
        <dbReference type="SAM" id="SignalP"/>
    </source>
</evidence>
<dbReference type="EMBL" id="JAGIQL010000069">
    <property type="protein sequence ID" value="MBP0459354.1"/>
    <property type="molecule type" value="Genomic_DNA"/>
</dbReference>
<dbReference type="Proteomes" id="UP000670475">
    <property type="component" value="Unassembled WGS sequence"/>
</dbReference>
<keyword evidence="7" id="KW-0732">Signal</keyword>
<dbReference type="SUPFAM" id="SSF54001">
    <property type="entry name" value="Cysteine proteinases"/>
    <property type="match status" value="1"/>
</dbReference>
<gene>
    <name evidence="9" type="ORF">JFN87_17845</name>
</gene>
<accession>A0A940RZ40</accession>
<organism evidence="9 10">
    <name type="scientific">Streptomyces montanisoli</name>
    <dbReference type="NCBI Taxonomy" id="2798581"/>
    <lineage>
        <taxon>Bacteria</taxon>
        <taxon>Bacillati</taxon>
        <taxon>Actinomycetota</taxon>
        <taxon>Actinomycetes</taxon>
        <taxon>Kitasatosporales</taxon>
        <taxon>Streptomycetaceae</taxon>
        <taxon>Streptomyces</taxon>
    </lineage>
</organism>
<keyword evidence="5" id="KW-0175">Coiled coil</keyword>
<dbReference type="AlphaFoldDB" id="A0A940RZ40"/>
<dbReference type="PANTHER" id="PTHR47359">
    <property type="entry name" value="PEPTIDOGLYCAN DL-ENDOPEPTIDASE CWLO"/>
    <property type="match status" value="1"/>
</dbReference>
<dbReference type="InterPro" id="IPR051794">
    <property type="entry name" value="PG_Endopeptidase_C40"/>
</dbReference>
<feature type="domain" description="NlpC/P60" evidence="8">
    <location>
        <begin position="279"/>
        <end position="401"/>
    </location>
</feature>
<keyword evidence="10" id="KW-1185">Reference proteome</keyword>
<dbReference type="PANTHER" id="PTHR47359:SF3">
    <property type="entry name" value="NLP_P60 DOMAIN-CONTAINING PROTEIN-RELATED"/>
    <property type="match status" value="1"/>
</dbReference>
<evidence type="ECO:0000256" key="2">
    <source>
        <dbReference type="ARBA" id="ARBA00022670"/>
    </source>
</evidence>
<protein>
    <submittedName>
        <fullName evidence="9">C40 family peptidase</fullName>
    </submittedName>
</protein>
<dbReference type="Pfam" id="PF00877">
    <property type="entry name" value="NLPC_P60"/>
    <property type="match status" value="1"/>
</dbReference>
<feature type="compositionally biased region" description="Low complexity" evidence="6">
    <location>
        <begin position="71"/>
        <end position="86"/>
    </location>
</feature>
<reference evidence="9" key="1">
    <citation type="submission" date="2021-03" db="EMBL/GenBank/DDBJ databases">
        <title>Whole genome sequence of Streptomyces bomunensis MMS17-BM035.</title>
        <authorList>
            <person name="Lee J.H."/>
        </authorList>
    </citation>
    <scope>NUCLEOTIDE SEQUENCE</scope>
    <source>
        <strain evidence="9">MMS17-BM035</strain>
    </source>
</reference>
<comment type="similarity">
    <text evidence="1">Belongs to the peptidase C40 family.</text>
</comment>
<evidence type="ECO:0000256" key="1">
    <source>
        <dbReference type="ARBA" id="ARBA00007074"/>
    </source>
</evidence>
<feature type="region of interest" description="Disordered" evidence="6">
    <location>
        <begin position="35"/>
        <end position="88"/>
    </location>
</feature>
<evidence type="ECO:0000313" key="9">
    <source>
        <dbReference type="EMBL" id="MBP0459354.1"/>
    </source>
</evidence>
<dbReference type="RefSeq" id="WP_209341091.1">
    <property type="nucleotide sequence ID" value="NZ_JAGIQL010000069.1"/>
</dbReference>
<dbReference type="PROSITE" id="PS51935">
    <property type="entry name" value="NLPC_P60"/>
    <property type="match status" value="1"/>
</dbReference>
<evidence type="ECO:0000259" key="8">
    <source>
        <dbReference type="PROSITE" id="PS51935"/>
    </source>
</evidence>
<evidence type="ECO:0000256" key="4">
    <source>
        <dbReference type="ARBA" id="ARBA00022807"/>
    </source>
</evidence>
<feature type="chain" id="PRO_5038535680" evidence="7">
    <location>
        <begin position="22"/>
        <end position="401"/>
    </location>
</feature>
<dbReference type="Gene3D" id="6.10.250.3150">
    <property type="match status" value="1"/>
</dbReference>
<dbReference type="Gene3D" id="3.90.1720.10">
    <property type="entry name" value="endopeptidase domain like (from Nostoc punctiforme)"/>
    <property type="match status" value="1"/>
</dbReference>
<feature type="coiled-coil region" evidence="5">
    <location>
        <begin position="218"/>
        <end position="263"/>
    </location>
</feature>
<evidence type="ECO:0000313" key="10">
    <source>
        <dbReference type="Proteomes" id="UP000670475"/>
    </source>
</evidence>
<comment type="caution">
    <text evidence="9">The sequence shown here is derived from an EMBL/GenBank/DDBJ whole genome shotgun (WGS) entry which is preliminary data.</text>
</comment>
<evidence type="ECO:0000256" key="3">
    <source>
        <dbReference type="ARBA" id="ARBA00022801"/>
    </source>
</evidence>
<keyword evidence="2" id="KW-0645">Protease</keyword>
<dbReference type="InterPro" id="IPR000064">
    <property type="entry name" value="NLP_P60_dom"/>
</dbReference>
<dbReference type="InterPro" id="IPR038765">
    <property type="entry name" value="Papain-like_cys_pep_sf"/>
</dbReference>
<name>A0A940RZ40_9ACTN</name>
<keyword evidence="4" id="KW-0788">Thiol protease</keyword>
<feature type="signal peptide" evidence="7">
    <location>
        <begin position="1"/>
        <end position="21"/>
    </location>
</feature>
<evidence type="ECO:0000256" key="6">
    <source>
        <dbReference type="SAM" id="MobiDB-lite"/>
    </source>
</evidence>
<dbReference type="GO" id="GO:0006508">
    <property type="term" value="P:proteolysis"/>
    <property type="evidence" value="ECO:0007669"/>
    <property type="project" value="UniProtKB-KW"/>
</dbReference>
<dbReference type="GO" id="GO:0008234">
    <property type="term" value="F:cysteine-type peptidase activity"/>
    <property type="evidence" value="ECO:0007669"/>
    <property type="project" value="UniProtKB-KW"/>
</dbReference>
<keyword evidence="3" id="KW-0378">Hydrolase</keyword>
<sequence length="401" mass="41720">MSRRRCVAAAITLVCALGLYAAPVATASRAYAAPKPGPGGGPSLPAQDYRSPVAPPPVELPPGAAGHGTNSPGTASGTAPGTTSDSSLDKVRQRIDSLYQQAGSATDAYNLATERASEQKDQMARTAAALVAGRTRIAALKKQAGAAARAQYRNGGLPTSARLALTTDPQSFLDGLGHAEAEQKATNQLIKQMTDAQADLTTYAQDAGANWKKLKKSRQATAENKKEIKQKISDAKRLESGLAASQRARLAELEKDAAATAQTTWLNSSAPGDMNRAPSASGAKALAFATAQLGKPYVWGAEGPDTYDCSGLTSQAWAAAGTHIPRTSQEQWRLLPHVAVADMRPGDLIIYYKDASHVAMYAGAGEIIQAPRPGKDVMVSKAGTMPVLGVVRPDEGAPPLA</sequence>
<proteinExistence type="inferred from homology"/>